<evidence type="ECO:0000313" key="1">
    <source>
        <dbReference type="EMBL" id="KKM88305.1"/>
    </source>
</evidence>
<organism evidence="1">
    <name type="scientific">marine sediment metagenome</name>
    <dbReference type="NCBI Taxonomy" id="412755"/>
    <lineage>
        <taxon>unclassified sequences</taxon>
        <taxon>metagenomes</taxon>
        <taxon>ecological metagenomes</taxon>
    </lineage>
</organism>
<feature type="non-terminal residue" evidence="1">
    <location>
        <position position="1"/>
    </location>
</feature>
<reference evidence="1" key="1">
    <citation type="journal article" date="2015" name="Nature">
        <title>Complex archaea that bridge the gap between prokaryotes and eukaryotes.</title>
        <authorList>
            <person name="Spang A."/>
            <person name="Saw J.H."/>
            <person name="Jorgensen S.L."/>
            <person name="Zaremba-Niedzwiedzka K."/>
            <person name="Martijn J."/>
            <person name="Lind A.E."/>
            <person name="van Eijk R."/>
            <person name="Schleper C."/>
            <person name="Guy L."/>
            <person name="Ettema T.J."/>
        </authorList>
    </citation>
    <scope>NUCLEOTIDE SEQUENCE</scope>
</reference>
<evidence type="ECO:0008006" key="2">
    <source>
        <dbReference type="Google" id="ProtNLM"/>
    </source>
</evidence>
<dbReference type="AlphaFoldDB" id="A0A0F9NHN2"/>
<protein>
    <recommendedName>
        <fullName evidence="2">G8 domain-containing protein</fullName>
    </recommendedName>
</protein>
<dbReference type="EMBL" id="LAZR01006975">
    <property type="protein sequence ID" value="KKM88305.1"/>
    <property type="molecule type" value="Genomic_DNA"/>
</dbReference>
<proteinExistence type="predicted"/>
<gene>
    <name evidence="1" type="ORF">LCGC14_1260030</name>
</gene>
<comment type="caution">
    <text evidence="1">The sequence shown here is derived from an EMBL/GenBank/DDBJ whole genome shotgun (WGS) entry which is preliminary data.</text>
</comment>
<accession>A0A0F9NHN2</accession>
<name>A0A0F9NHN2_9ZZZZ</name>
<sequence length="189" mass="19587">TYNNVELNGTAHTVSGNNTFNSLTIAGTATVTLGATTQTTGAWINAGTIAATTGTIIVTGTGVFTGGGETYNDVELNGTAHTISGDNTFNVLTLPAGTTQTITLTAGSIQTAATMTLDGDATHTHTILSSTAGTLASLVASAATYTYCVFTDIRRSWETLIVHEVLVYNKTLTVGEGAHLRSKTKFRYT</sequence>